<name>A0A9W7FM72_9STRA</name>
<protein>
    <recommendedName>
        <fullName evidence="2">glutamate dehydrogenase (NADP(+))</fullName>
        <ecNumber evidence="2">1.4.1.4</ecNumber>
    </recommendedName>
</protein>
<keyword evidence="5" id="KW-0732">Signal</keyword>
<sequence>MKTQISFLLFSTLASISSGFNIPPPPYTHKTSLSAKQNSFERDLRFKGAVNFRPVEETSFFQGEGLSKDPRKRAQQLVDAAVNVAKRRDPDQSLFIQTVTEVATSLGPLFAETDEYFFAFKHMLEPEQLYQFRVPWVDDEGRTRVQRGFRVQFSSALGPYKGGLRYHPSVGVDTIKFLGFEQIFKNALTTLNLGGGKGGSDFDPKGKSEAEIMRFCQSFMTALEPYIGPNRDVPAGDIGVGGREIGYLFGQYKRLNQGRFEGVLTGKSADWGGSYVRPEATGWGLVFFAEEAMKYQKNESLLGKRCALSGSGNVAQFAAQQLLKLGATPVTFSDSSGTIYEPDGFTQEKLDLLMEVKAVRGARLTDYAAKSPSSSYHASERPWSVVDEIDLAFPCATQNELEEQDAINLVKAGCVGVFEGANMPTTPGAVEILEAGGCVFGPAKAANAGGVAVSGLEMAQNAQMTQWTEADVEQRLNEIMKDIYHQCADCAETYHDRTQIKEGANIAAFLKVAAALREQGAV</sequence>
<evidence type="ECO:0000256" key="4">
    <source>
        <dbReference type="RuleBase" id="RU004417"/>
    </source>
</evidence>
<evidence type="ECO:0000256" key="3">
    <source>
        <dbReference type="ARBA" id="ARBA00023002"/>
    </source>
</evidence>
<keyword evidence="8" id="KW-1185">Reference proteome</keyword>
<dbReference type="FunFam" id="3.40.50.10860:FF:000002">
    <property type="entry name" value="Glutamate dehydrogenase"/>
    <property type="match status" value="1"/>
</dbReference>
<dbReference type="SUPFAM" id="SSF51735">
    <property type="entry name" value="NAD(P)-binding Rossmann-fold domains"/>
    <property type="match status" value="1"/>
</dbReference>
<accession>A0A9W7FM72</accession>
<dbReference type="InterPro" id="IPR036291">
    <property type="entry name" value="NAD(P)-bd_dom_sf"/>
</dbReference>
<dbReference type="Gene3D" id="1.10.285.10">
    <property type="entry name" value="Glutamate Dehydrogenase, chain A, domain 3"/>
    <property type="match status" value="2"/>
</dbReference>
<keyword evidence="3 4" id="KW-0560">Oxidoreductase</keyword>
<dbReference type="InterPro" id="IPR046346">
    <property type="entry name" value="Aminoacid_DH-like_N_sf"/>
</dbReference>
<organism evidence="7 8">
    <name type="scientific">Triparma verrucosa</name>
    <dbReference type="NCBI Taxonomy" id="1606542"/>
    <lineage>
        <taxon>Eukaryota</taxon>
        <taxon>Sar</taxon>
        <taxon>Stramenopiles</taxon>
        <taxon>Ochrophyta</taxon>
        <taxon>Bolidophyceae</taxon>
        <taxon>Parmales</taxon>
        <taxon>Triparmaceae</taxon>
        <taxon>Triparma</taxon>
    </lineage>
</organism>
<dbReference type="EMBL" id="BRXX01000501">
    <property type="protein sequence ID" value="GMI14551.1"/>
    <property type="molecule type" value="Genomic_DNA"/>
</dbReference>
<dbReference type="AlphaFoldDB" id="A0A9W7FM72"/>
<evidence type="ECO:0000313" key="7">
    <source>
        <dbReference type="EMBL" id="GMI14551.1"/>
    </source>
</evidence>
<dbReference type="SUPFAM" id="SSF53223">
    <property type="entry name" value="Aminoacid dehydrogenase-like, N-terminal domain"/>
    <property type="match status" value="1"/>
</dbReference>
<dbReference type="Pfam" id="PF00208">
    <property type="entry name" value="ELFV_dehydrog"/>
    <property type="match status" value="1"/>
</dbReference>
<feature type="chain" id="PRO_5040944517" description="glutamate dehydrogenase (NADP(+))" evidence="5">
    <location>
        <begin position="20"/>
        <end position="522"/>
    </location>
</feature>
<dbReference type="InterPro" id="IPR050724">
    <property type="entry name" value="Glu_Leu_Phe_Val_DH"/>
</dbReference>
<reference evidence="8" key="1">
    <citation type="journal article" date="2023" name="Commun. Biol.">
        <title>Genome analysis of Parmales, the sister group of diatoms, reveals the evolutionary specialization of diatoms from phago-mixotrophs to photoautotrophs.</title>
        <authorList>
            <person name="Ban H."/>
            <person name="Sato S."/>
            <person name="Yoshikawa S."/>
            <person name="Yamada K."/>
            <person name="Nakamura Y."/>
            <person name="Ichinomiya M."/>
            <person name="Sato N."/>
            <person name="Blanc-Mathieu R."/>
            <person name="Endo H."/>
            <person name="Kuwata A."/>
            <person name="Ogata H."/>
        </authorList>
    </citation>
    <scope>NUCLEOTIDE SEQUENCE [LARGE SCALE GENOMIC DNA]</scope>
    <source>
        <strain evidence="8">NIES 3699</strain>
    </source>
</reference>
<dbReference type="PRINTS" id="PR00082">
    <property type="entry name" value="GLFDHDRGNASE"/>
</dbReference>
<dbReference type="InterPro" id="IPR033524">
    <property type="entry name" value="Glu/Leu/Phe/Val_DH_AS"/>
</dbReference>
<dbReference type="EC" id="1.4.1.4" evidence="2"/>
<dbReference type="PROSITE" id="PS00074">
    <property type="entry name" value="GLFV_DEHYDROGENASE"/>
    <property type="match status" value="1"/>
</dbReference>
<feature type="domain" description="Glutamate/phenylalanine/leucine/valine/L-tryptophan dehydrogenase C-terminal" evidence="6">
    <location>
        <begin position="274"/>
        <end position="520"/>
    </location>
</feature>
<dbReference type="InterPro" id="IPR033922">
    <property type="entry name" value="NAD_bind_Glu_DH"/>
</dbReference>
<dbReference type="NCBIfam" id="NF006929">
    <property type="entry name" value="PRK09414.1"/>
    <property type="match status" value="1"/>
</dbReference>
<dbReference type="CDD" id="cd05313">
    <property type="entry name" value="NAD_bind_2_Glu_DH"/>
    <property type="match status" value="1"/>
</dbReference>
<dbReference type="PANTHER" id="PTHR43571:SF1">
    <property type="entry name" value="NADP-SPECIFIC GLUTAMATE DEHYDROGENASE 1-RELATED"/>
    <property type="match status" value="1"/>
</dbReference>
<dbReference type="FunFam" id="1.10.285.10:FF:000001">
    <property type="entry name" value="Glutamate dehydrogenase"/>
    <property type="match status" value="1"/>
</dbReference>
<feature type="signal peptide" evidence="5">
    <location>
        <begin position="1"/>
        <end position="19"/>
    </location>
</feature>
<dbReference type="GO" id="GO:0005829">
    <property type="term" value="C:cytosol"/>
    <property type="evidence" value="ECO:0007669"/>
    <property type="project" value="TreeGrafter"/>
</dbReference>
<dbReference type="FunFam" id="3.40.50.720:FF:000030">
    <property type="entry name" value="Glutamate dehydrogenase"/>
    <property type="match status" value="1"/>
</dbReference>
<proteinExistence type="inferred from homology"/>
<dbReference type="Proteomes" id="UP001165160">
    <property type="component" value="Unassembled WGS sequence"/>
</dbReference>
<comment type="similarity">
    <text evidence="1 4">Belongs to the Glu/Leu/Phe/Val dehydrogenases family.</text>
</comment>
<comment type="caution">
    <text evidence="7">The sequence shown here is derived from an EMBL/GenBank/DDBJ whole genome shotgun (WGS) entry which is preliminary data.</text>
</comment>
<evidence type="ECO:0000256" key="5">
    <source>
        <dbReference type="SAM" id="SignalP"/>
    </source>
</evidence>
<dbReference type="SMART" id="SM00839">
    <property type="entry name" value="ELFV_dehydrog"/>
    <property type="match status" value="1"/>
</dbReference>
<dbReference type="Gene3D" id="3.40.50.10860">
    <property type="entry name" value="Leucine Dehydrogenase, chain A, domain 1"/>
    <property type="match status" value="1"/>
</dbReference>
<evidence type="ECO:0000259" key="6">
    <source>
        <dbReference type="SMART" id="SM00839"/>
    </source>
</evidence>
<dbReference type="Pfam" id="PF02812">
    <property type="entry name" value="ELFV_dehydrog_N"/>
    <property type="match status" value="1"/>
</dbReference>
<dbReference type="Gene3D" id="3.40.50.720">
    <property type="entry name" value="NAD(P)-binding Rossmann-like Domain"/>
    <property type="match status" value="1"/>
</dbReference>
<dbReference type="GO" id="GO:0006537">
    <property type="term" value="P:glutamate biosynthetic process"/>
    <property type="evidence" value="ECO:0007669"/>
    <property type="project" value="TreeGrafter"/>
</dbReference>
<dbReference type="PANTHER" id="PTHR43571">
    <property type="entry name" value="NADP-SPECIFIC GLUTAMATE DEHYDROGENASE 1-RELATED"/>
    <property type="match status" value="1"/>
</dbReference>
<dbReference type="InterPro" id="IPR006096">
    <property type="entry name" value="Glu/Leu/Phe/Val/Trp_DH_C"/>
</dbReference>
<gene>
    <name evidence="7" type="ORF">TrVE_jg10524</name>
</gene>
<evidence type="ECO:0000256" key="2">
    <source>
        <dbReference type="ARBA" id="ARBA00012907"/>
    </source>
</evidence>
<dbReference type="GO" id="GO:0004354">
    <property type="term" value="F:glutamate dehydrogenase (NADP+) activity"/>
    <property type="evidence" value="ECO:0007669"/>
    <property type="project" value="UniProtKB-EC"/>
</dbReference>
<dbReference type="InterPro" id="IPR006097">
    <property type="entry name" value="Glu/Leu/Phe/Val/Trp_DH_dimer"/>
</dbReference>
<dbReference type="InterPro" id="IPR006095">
    <property type="entry name" value="Glu/Leu/Phe/Val/Trp_DH"/>
</dbReference>
<evidence type="ECO:0000256" key="1">
    <source>
        <dbReference type="ARBA" id="ARBA00006382"/>
    </source>
</evidence>
<evidence type="ECO:0000313" key="8">
    <source>
        <dbReference type="Proteomes" id="UP001165160"/>
    </source>
</evidence>